<proteinExistence type="predicted"/>
<sequence>MSNSFTIPGADGAVIRCTRYPAKHEVRAVIIIAHGYKGFKDWGMFPYVAQQLSSIGDVITFNFSHNGIGEQPEEFTELELFARNTYGFELEDLSNLTNYIKEQSQYQEVPIFVLGHSRGGGVSLVHALDHPDQIAGVLSWNGISDLPSLFTTEQKKEMVTAGRSYITNARTGQQMPLDRIIIDDIEEHREQYDLLHRITEAALPIMLVQGTEDHPHLLEGSQALLNANPSINYVAIEGGNHMFNTVHPFVGSSPQLDQALEASSTFIRSVIGSRLD</sequence>
<dbReference type="STRING" id="1886670.PTI45_04112"/>
<protein>
    <recommendedName>
        <fullName evidence="2">Serine aminopeptidase S33 domain-containing protein</fullName>
    </recommendedName>
</protein>
<dbReference type="SUPFAM" id="SSF53474">
    <property type="entry name" value="alpha/beta-Hydrolases"/>
    <property type="match status" value="1"/>
</dbReference>
<gene>
    <name evidence="3" type="ORF">PTI45_04112</name>
</gene>
<comment type="caution">
    <text evidence="3">The sequence shown here is derived from an EMBL/GenBank/DDBJ whole genome shotgun (WGS) entry which is preliminary data.</text>
</comment>
<feature type="domain" description="Serine aminopeptidase S33" evidence="2">
    <location>
        <begin position="25"/>
        <end position="139"/>
    </location>
</feature>
<dbReference type="InterPro" id="IPR022742">
    <property type="entry name" value="Hydrolase_4"/>
</dbReference>
<dbReference type="EMBL" id="MDER01000086">
    <property type="protein sequence ID" value="ODP26272.1"/>
    <property type="molecule type" value="Genomic_DNA"/>
</dbReference>
<dbReference type="InterPro" id="IPR050261">
    <property type="entry name" value="FrsA_esterase"/>
</dbReference>
<dbReference type="Gene3D" id="3.40.50.1820">
    <property type="entry name" value="alpha/beta hydrolase"/>
    <property type="match status" value="1"/>
</dbReference>
<dbReference type="RefSeq" id="WP_069329439.1">
    <property type="nucleotide sequence ID" value="NZ_MDER01000086.1"/>
</dbReference>
<reference evidence="3 4" key="1">
    <citation type="submission" date="2016-08" db="EMBL/GenBank/DDBJ databases">
        <title>Genome sequencing of Paenibacillus sp. TI45-13ar, isolated from Korean traditional nuruk.</title>
        <authorList>
            <person name="Kim S.-J."/>
        </authorList>
    </citation>
    <scope>NUCLEOTIDE SEQUENCE [LARGE SCALE GENOMIC DNA]</scope>
    <source>
        <strain evidence="3 4">TI45-13ar</strain>
    </source>
</reference>
<organism evidence="3 4">
    <name type="scientific">Paenibacillus nuruki</name>
    <dbReference type="NCBI Taxonomy" id="1886670"/>
    <lineage>
        <taxon>Bacteria</taxon>
        <taxon>Bacillati</taxon>
        <taxon>Bacillota</taxon>
        <taxon>Bacilli</taxon>
        <taxon>Bacillales</taxon>
        <taxon>Paenibacillaceae</taxon>
        <taxon>Paenibacillus</taxon>
    </lineage>
</organism>
<dbReference type="PANTHER" id="PTHR22946:SF9">
    <property type="entry name" value="POLYKETIDE TRANSFERASE AF380"/>
    <property type="match status" value="1"/>
</dbReference>
<accession>A0A1E3KXI7</accession>
<dbReference type="GO" id="GO:0052689">
    <property type="term" value="F:carboxylic ester hydrolase activity"/>
    <property type="evidence" value="ECO:0007669"/>
    <property type="project" value="UniProtKB-ARBA"/>
</dbReference>
<dbReference type="PATRIC" id="fig|1886670.3.peg.4142"/>
<dbReference type="Proteomes" id="UP000094578">
    <property type="component" value="Unassembled WGS sequence"/>
</dbReference>
<evidence type="ECO:0000256" key="1">
    <source>
        <dbReference type="ARBA" id="ARBA00022801"/>
    </source>
</evidence>
<keyword evidence="1" id="KW-0378">Hydrolase</keyword>
<keyword evidence="4" id="KW-1185">Reference proteome</keyword>
<dbReference type="InterPro" id="IPR029058">
    <property type="entry name" value="AB_hydrolase_fold"/>
</dbReference>
<dbReference type="PANTHER" id="PTHR22946">
    <property type="entry name" value="DIENELACTONE HYDROLASE DOMAIN-CONTAINING PROTEIN-RELATED"/>
    <property type="match status" value="1"/>
</dbReference>
<name>A0A1E3KXI7_9BACL</name>
<dbReference type="AlphaFoldDB" id="A0A1E3KXI7"/>
<dbReference type="Pfam" id="PF12146">
    <property type="entry name" value="Hydrolase_4"/>
    <property type="match status" value="1"/>
</dbReference>
<evidence type="ECO:0000313" key="3">
    <source>
        <dbReference type="EMBL" id="ODP26272.1"/>
    </source>
</evidence>
<evidence type="ECO:0000313" key="4">
    <source>
        <dbReference type="Proteomes" id="UP000094578"/>
    </source>
</evidence>
<evidence type="ECO:0000259" key="2">
    <source>
        <dbReference type="Pfam" id="PF12146"/>
    </source>
</evidence>